<feature type="non-terminal residue" evidence="1">
    <location>
        <position position="125"/>
    </location>
</feature>
<evidence type="ECO:0000313" key="2">
    <source>
        <dbReference type="Proteomes" id="UP000259864"/>
    </source>
</evidence>
<evidence type="ECO:0000313" key="1">
    <source>
        <dbReference type="EMBL" id="SYV90360.1"/>
    </source>
</evidence>
<name>A0A3B0P223_9BACT</name>
<accession>A0A3B0P223</accession>
<dbReference type="Gene3D" id="2.120.10.90">
    <property type="entry name" value="DNA gyrase/topoisomerase IV, subunit A, C-terminal"/>
    <property type="match status" value="1"/>
</dbReference>
<dbReference type="Proteomes" id="UP000259864">
    <property type="component" value="Chromosome 1"/>
</dbReference>
<dbReference type="EMBL" id="LS991949">
    <property type="protein sequence ID" value="SYV90360.1"/>
    <property type="molecule type" value="Genomic_DNA"/>
</dbReference>
<reference evidence="2" key="1">
    <citation type="submission" date="2018-06" db="EMBL/GenBank/DDBJ databases">
        <authorList>
            <consortium name="Pathogen Informatics"/>
        </authorList>
    </citation>
    <scope>NUCLEOTIDE SEQUENCE [LARGE SCALE GENOMIC DNA]</scope>
    <source>
        <strain evidence="2">NCTC10135</strain>
    </source>
</reference>
<sequence length="125" mass="14315">MEIISFNTYLNLILITKFGYAKKVKISTFESKIFAKKRSCMNFKNEDDELVDAKISNDEKDLFILLNNGLYFLISEDVFSSDLALKAQGIKLLPKLDKTHVAAFCTCSKFNQVTMLTEDGLLKQW</sequence>
<protein>
    <submittedName>
        <fullName evidence="1">DNA gyrase subunit A</fullName>
    </submittedName>
</protein>
<proteinExistence type="predicted"/>
<dbReference type="InterPro" id="IPR035516">
    <property type="entry name" value="Gyrase/topoIV_suA_C"/>
</dbReference>
<gene>
    <name evidence="1" type="ORF">NCTC10135_00884</name>
</gene>
<dbReference type="SUPFAM" id="SSF101904">
    <property type="entry name" value="GyrA/ParC C-terminal domain-like"/>
    <property type="match status" value="1"/>
</dbReference>
<organism evidence="1 2">
    <name type="scientific">Metamycoplasma alkalescens</name>
    <dbReference type="NCBI Taxonomy" id="45363"/>
    <lineage>
        <taxon>Bacteria</taxon>
        <taxon>Bacillati</taxon>
        <taxon>Mycoplasmatota</taxon>
        <taxon>Mycoplasmoidales</taxon>
        <taxon>Metamycoplasmataceae</taxon>
        <taxon>Metamycoplasma</taxon>
    </lineage>
</organism>
<dbReference type="KEGG" id="mala:NCTC10135_00884"/>
<dbReference type="AlphaFoldDB" id="A0A3B0P223"/>